<feature type="transmembrane region" description="Helical" evidence="12">
    <location>
        <begin position="542"/>
        <end position="565"/>
    </location>
</feature>
<dbReference type="InterPro" id="IPR001881">
    <property type="entry name" value="EGF-like_Ca-bd_dom"/>
</dbReference>
<dbReference type="InterPro" id="IPR049883">
    <property type="entry name" value="NOTCH1_EGF-like"/>
</dbReference>
<dbReference type="SMART" id="SM00181">
    <property type="entry name" value="EGF"/>
    <property type="match status" value="3"/>
</dbReference>
<keyword evidence="3" id="KW-0677">Repeat</keyword>
<comment type="function">
    <text evidence="7">Binds to extracellular matrix proteins. Binds to pathogen-associated molecular patterns (PAMPs) present on the cell walls of Gram-positive and Gram-negative bacteria and fungi, behaving as a pattern recognition receptor (PRR). Induces bacterial and fungal aggregation and subsequent inhibition of PAMP-induced cytokine release. Does not possess intrinsic bactericidal activity. May play a role in the innate defense and homeostasis of certain epithelial surfaces.</text>
</comment>
<dbReference type="FunFam" id="3.10.250.10:FF:000007">
    <property type="entry name" value="Soluble scavenger receptor cysteine-rich domain-containing protein SSC5D"/>
    <property type="match status" value="1"/>
</dbReference>
<keyword evidence="4 11" id="KW-1015">Disulfide bond</keyword>
<feature type="domain" description="EGF-like" evidence="14">
    <location>
        <begin position="166"/>
        <end position="202"/>
    </location>
</feature>
<dbReference type="KEGG" id="bbel:109472523"/>
<dbReference type="PRINTS" id="PR00023">
    <property type="entry name" value="ZPELLUCIDA"/>
</dbReference>
<organism evidence="17 18">
    <name type="scientific">Branchiostoma belcheri</name>
    <name type="common">Amphioxus</name>
    <dbReference type="NCBI Taxonomy" id="7741"/>
    <lineage>
        <taxon>Eukaryota</taxon>
        <taxon>Metazoa</taxon>
        <taxon>Chordata</taxon>
        <taxon>Cephalochordata</taxon>
        <taxon>Leptocardii</taxon>
        <taxon>Amphioxiformes</taxon>
        <taxon>Branchiostomatidae</taxon>
        <taxon>Branchiostoma</taxon>
    </lineage>
</organism>
<evidence type="ECO:0000256" key="4">
    <source>
        <dbReference type="ARBA" id="ARBA00023157"/>
    </source>
</evidence>
<feature type="disulfide bond" evidence="11">
    <location>
        <begin position="93"/>
        <end position="103"/>
    </location>
</feature>
<keyword evidence="6" id="KW-0325">Glycoprotein</keyword>
<dbReference type="PANTHER" id="PTHR14002">
    <property type="entry name" value="ENDOGLIN/TGF-BETA RECEPTOR TYPE III"/>
    <property type="match status" value="1"/>
</dbReference>
<dbReference type="PROSITE" id="PS00420">
    <property type="entry name" value="SRCR_1"/>
    <property type="match status" value="1"/>
</dbReference>
<evidence type="ECO:0000256" key="3">
    <source>
        <dbReference type="ARBA" id="ARBA00022737"/>
    </source>
</evidence>
<name>A0A6P4YF61_BRABE</name>
<keyword evidence="12" id="KW-1133">Transmembrane helix</keyword>
<dbReference type="SUPFAM" id="SSF57196">
    <property type="entry name" value="EGF/Laminin"/>
    <property type="match status" value="3"/>
</dbReference>
<feature type="disulfide bond" evidence="10">
    <location>
        <begin position="192"/>
        <end position="201"/>
    </location>
</feature>
<feature type="domain" description="ZP" evidence="16">
    <location>
        <begin position="255"/>
        <end position="502"/>
    </location>
</feature>
<dbReference type="InterPro" id="IPR001190">
    <property type="entry name" value="SRCR"/>
</dbReference>
<comment type="subunit">
    <text evidence="8">Interacts with LGALS1 and laminin.</text>
</comment>
<reference evidence="18" key="1">
    <citation type="submission" date="2025-08" db="UniProtKB">
        <authorList>
            <consortium name="RefSeq"/>
        </authorList>
    </citation>
    <scope>IDENTIFICATION</scope>
    <source>
        <tissue evidence="18">Gonad</tissue>
    </source>
</reference>
<dbReference type="Pfam" id="PF00530">
    <property type="entry name" value="SRCR"/>
    <property type="match status" value="1"/>
</dbReference>
<keyword evidence="1 10" id="KW-0245">EGF-like domain</keyword>
<dbReference type="SMART" id="SM00179">
    <property type="entry name" value="EGF_CA"/>
    <property type="match status" value="1"/>
</dbReference>
<feature type="domain" description="SRCR" evidence="15">
    <location>
        <begin position="21"/>
        <end position="126"/>
    </location>
</feature>
<feature type="disulfide bond" evidence="10">
    <location>
        <begin position="237"/>
        <end position="246"/>
    </location>
</feature>
<dbReference type="PANTHER" id="PTHR14002:SF43">
    <property type="entry name" value="DELTA-LIKE PROTEIN"/>
    <property type="match status" value="1"/>
</dbReference>
<dbReference type="Pfam" id="PF00100">
    <property type="entry name" value="Zona_pellucida"/>
    <property type="match status" value="1"/>
</dbReference>
<dbReference type="Pfam" id="PF07645">
    <property type="entry name" value="EGF_CA"/>
    <property type="match status" value="1"/>
</dbReference>
<evidence type="ECO:0000259" key="16">
    <source>
        <dbReference type="PROSITE" id="PS51034"/>
    </source>
</evidence>
<evidence type="ECO:0000256" key="6">
    <source>
        <dbReference type="ARBA" id="ARBA00023180"/>
    </source>
</evidence>
<protein>
    <recommendedName>
        <fullName evidence="9">Soluble scavenger receptor cysteine-rich domain-containing protein SSC5D</fullName>
    </recommendedName>
</protein>
<keyword evidence="12" id="KW-0472">Membrane</keyword>
<dbReference type="GO" id="GO:0005509">
    <property type="term" value="F:calcium ion binding"/>
    <property type="evidence" value="ECO:0007669"/>
    <property type="project" value="InterPro"/>
</dbReference>
<evidence type="ECO:0000256" key="10">
    <source>
        <dbReference type="PROSITE-ProRule" id="PRU00076"/>
    </source>
</evidence>
<dbReference type="PROSITE" id="PS50287">
    <property type="entry name" value="SRCR_2"/>
    <property type="match status" value="1"/>
</dbReference>
<dbReference type="PROSITE" id="PS51034">
    <property type="entry name" value="ZP_2"/>
    <property type="match status" value="1"/>
</dbReference>
<dbReference type="AlphaFoldDB" id="A0A6P4YF61"/>
<keyword evidence="17" id="KW-1185">Reference proteome</keyword>
<evidence type="ECO:0000256" key="8">
    <source>
        <dbReference type="ARBA" id="ARBA00064153"/>
    </source>
</evidence>
<dbReference type="InterPro" id="IPR001507">
    <property type="entry name" value="ZP_dom"/>
</dbReference>
<dbReference type="InterPro" id="IPR042235">
    <property type="entry name" value="ZP-C_dom"/>
</dbReference>
<dbReference type="PROSITE" id="PS01186">
    <property type="entry name" value="EGF_2"/>
    <property type="match status" value="3"/>
</dbReference>
<proteinExistence type="predicted"/>
<keyword evidence="12" id="KW-0812">Transmembrane</keyword>
<feature type="signal peptide" evidence="13">
    <location>
        <begin position="1"/>
        <end position="19"/>
    </location>
</feature>
<dbReference type="SUPFAM" id="SSF56487">
    <property type="entry name" value="SRCR-like"/>
    <property type="match status" value="1"/>
</dbReference>
<sequence length="582" mass="62947">MQRSVLIVFLLCHLPSVFCQVRLTLGPHENEGHVEVYHSGRWGGVCDDDWDINDAMVVCRQLGYQSASEASVFAKYSNGSDVTTFYWLDNVQCSGNESSLESCPRSNQWGAHNCNPVGENAGAVCSNCARDSCSKNGACVTSPSPGVGNFTCTCAVGWTGEFCQEDVDECKLETCLNGANCTNTGGGYTCSCRDGYSGINCQTNLCDPSPCQHDGVCVPESRRYQGYQGSHGYRCDCQHGWEGTHCETASGVLTTCTKNRMEIDIPRGYIGGLPAGYLQLRDPTCNATGNGTFVSISTPLRGCGTRRMVTSDDIIYTNVITNRRVYIRGIATRIQSVRITVQCRYPRVVQAKFHYQPDSRVIEFRDSGTGRLGFEMRLYATSAFQRVYDQGNLPIRVKLGEPLYVGVKVVGGDQGLAVLLQTCRATPSPDPDDTTGFLFVVDGCPVDDTVTLVPSPDVTESRFTIRAFSFITNGEQVFLHCDAIVCNATDPQSRCSQGCVTSANVTHAERIRRSAGNGNHLMIGPIIGKVSKDNGGRVTSSMVLLFAVLATSALTGLVLAGVVLFQPAGHRCDVASSHWTVA</sequence>
<dbReference type="Gene3D" id="2.60.40.4100">
    <property type="entry name" value="Zona pellucida, ZP-C domain"/>
    <property type="match status" value="1"/>
</dbReference>
<dbReference type="InterPro" id="IPR036772">
    <property type="entry name" value="SRCR-like_dom_sf"/>
</dbReference>
<evidence type="ECO:0000256" key="2">
    <source>
        <dbReference type="ARBA" id="ARBA00022729"/>
    </source>
</evidence>
<evidence type="ECO:0000256" key="13">
    <source>
        <dbReference type="SAM" id="SignalP"/>
    </source>
</evidence>
<evidence type="ECO:0000256" key="9">
    <source>
        <dbReference type="ARBA" id="ARBA00069168"/>
    </source>
</evidence>
<dbReference type="GO" id="GO:0016020">
    <property type="term" value="C:membrane"/>
    <property type="evidence" value="ECO:0007669"/>
    <property type="project" value="InterPro"/>
</dbReference>
<dbReference type="Gene3D" id="3.10.250.10">
    <property type="entry name" value="SRCR-like domain"/>
    <property type="match status" value="1"/>
</dbReference>
<dbReference type="SMART" id="SM00202">
    <property type="entry name" value="SR"/>
    <property type="match status" value="1"/>
</dbReference>
<evidence type="ECO:0000256" key="1">
    <source>
        <dbReference type="ARBA" id="ARBA00022536"/>
    </source>
</evidence>
<feature type="domain" description="EGF-like" evidence="14">
    <location>
        <begin position="203"/>
        <end position="247"/>
    </location>
</feature>
<dbReference type="FunFam" id="2.10.25.10:FF:000066">
    <property type="entry name" value="FAT atypical cadherin 4"/>
    <property type="match status" value="1"/>
</dbReference>
<feature type="domain" description="EGF-like" evidence="14">
    <location>
        <begin position="126"/>
        <end position="164"/>
    </location>
</feature>
<dbReference type="SMART" id="SM00241">
    <property type="entry name" value="ZP"/>
    <property type="match status" value="1"/>
</dbReference>
<evidence type="ECO:0000256" key="11">
    <source>
        <dbReference type="PROSITE-ProRule" id="PRU00196"/>
    </source>
</evidence>
<dbReference type="PROSITE" id="PS00022">
    <property type="entry name" value="EGF_1"/>
    <property type="match status" value="3"/>
</dbReference>
<dbReference type="Gene3D" id="2.60.40.3210">
    <property type="entry name" value="Zona pellucida, ZP-N domain"/>
    <property type="match status" value="1"/>
</dbReference>
<evidence type="ECO:0000259" key="14">
    <source>
        <dbReference type="PROSITE" id="PS50026"/>
    </source>
</evidence>
<dbReference type="PROSITE" id="PS00010">
    <property type="entry name" value="ASX_HYDROXYL"/>
    <property type="match status" value="1"/>
</dbReference>
<keyword evidence="5" id="KW-0675">Receptor</keyword>
<evidence type="ECO:0000313" key="17">
    <source>
        <dbReference type="Proteomes" id="UP000515135"/>
    </source>
</evidence>
<gene>
    <name evidence="18" type="primary">LOC109472523</name>
</gene>
<dbReference type="RefSeq" id="XP_019627865.1">
    <property type="nucleotide sequence ID" value="XM_019772306.1"/>
</dbReference>
<dbReference type="PROSITE" id="PS01187">
    <property type="entry name" value="EGF_CA"/>
    <property type="match status" value="1"/>
</dbReference>
<dbReference type="PROSITE" id="PS50026">
    <property type="entry name" value="EGF_3"/>
    <property type="match status" value="3"/>
</dbReference>
<dbReference type="InterPro" id="IPR055355">
    <property type="entry name" value="ZP-C"/>
</dbReference>
<accession>A0A6P4YF61</accession>
<dbReference type="OrthoDB" id="5959240at2759"/>
<dbReference type="GeneID" id="109472523"/>
<evidence type="ECO:0000256" key="7">
    <source>
        <dbReference type="ARBA" id="ARBA00058074"/>
    </source>
</evidence>
<dbReference type="InterPro" id="IPR000742">
    <property type="entry name" value="EGF"/>
</dbReference>
<dbReference type="PRINTS" id="PR00258">
    <property type="entry name" value="SPERACTRCPTR"/>
</dbReference>
<dbReference type="InterPro" id="IPR048290">
    <property type="entry name" value="ZP_chr"/>
</dbReference>
<evidence type="ECO:0000256" key="12">
    <source>
        <dbReference type="SAM" id="Phobius"/>
    </source>
</evidence>
<feature type="chain" id="PRO_5028244468" description="Soluble scavenger receptor cysteine-rich domain-containing protein SSC5D" evidence="13">
    <location>
        <begin position="20"/>
        <end position="582"/>
    </location>
</feature>
<evidence type="ECO:0000313" key="18">
    <source>
        <dbReference type="RefSeq" id="XP_019627865.1"/>
    </source>
</evidence>
<dbReference type="Proteomes" id="UP000515135">
    <property type="component" value="Unplaced"/>
</dbReference>
<dbReference type="InterPro" id="IPR000152">
    <property type="entry name" value="EGF-type_Asp/Asn_hydroxyl_site"/>
</dbReference>
<feature type="disulfide bond" evidence="10">
    <location>
        <begin position="154"/>
        <end position="163"/>
    </location>
</feature>
<dbReference type="InterPro" id="IPR018097">
    <property type="entry name" value="EGF_Ca-bd_CS"/>
</dbReference>
<dbReference type="CDD" id="cd00054">
    <property type="entry name" value="EGF_CA"/>
    <property type="match status" value="2"/>
</dbReference>
<evidence type="ECO:0000259" key="15">
    <source>
        <dbReference type="PROSITE" id="PS50287"/>
    </source>
</evidence>
<keyword evidence="2 13" id="KW-0732">Signal</keyword>
<dbReference type="Gene3D" id="2.10.25.10">
    <property type="entry name" value="Laminin"/>
    <property type="match status" value="3"/>
</dbReference>
<comment type="caution">
    <text evidence="11">Lacks conserved residue(s) required for the propagation of feature annotation.</text>
</comment>
<evidence type="ECO:0000256" key="5">
    <source>
        <dbReference type="ARBA" id="ARBA00023170"/>
    </source>
</evidence>